<feature type="region of interest" description="Disordered" evidence="1">
    <location>
        <begin position="1"/>
        <end position="116"/>
    </location>
</feature>
<reference evidence="2 3" key="1">
    <citation type="journal article" date="2018" name="Elife">
        <title>Functional genomics of lipid metabolism in the oleaginous yeast Rhodosporidium toruloides.</title>
        <authorList>
            <person name="Coradetti S.T."/>
            <person name="Pinel D."/>
            <person name="Geiselman G."/>
            <person name="Ito M."/>
            <person name="Mondo S."/>
            <person name="Reilly M.C."/>
            <person name="Cheng Y.F."/>
            <person name="Bauer S."/>
            <person name="Grigoriev I."/>
            <person name="Gladden J.M."/>
            <person name="Simmons B.A."/>
            <person name="Brem R."/>
            <person name="Arkin A.P."/>
            <person name="Skerker J.M."/>
        </authorList>
    </citation>
    <scope>NUCLEOTIDE SEQUENCE [LARGE SCALE GENOMIC DNA]</scope>
    <source>
        <strain evidence="2 3">NBRC 0880</strain>
    </source>
</reference>
<sequence>MAQPQDTTQPLAEADMPPHIRQRLEEETERFHHPPRRRFQAPRRSAPLESRTLTRASRARQAGCCDAHFGPVAQRPDQGDAQPERRCQGQGAGGPGQVGGGTSSSSEPSWATWKRA</sequence>
<evidence type="ECO:0000256" key="1">
    <source>
        <dbReference type="SAM" id="MobiDB-lite"/>
    </source>
</evidence>
<evidence type="ECO:0000313" key="3">
    <source>
        <dbReference type="Proteomes" id="UP000239560"/>
    </source>
</evidence>
<dbReference type="Proteomes" id="UP000239560">
    <property type="component" value="Unassembled WGS sequence"/>
</dbReference>
<gene>
    <name evidence="2" type="ORF">AAT19DRAFT_13342</name>
</gene>
<feature type="compositionally biased region" description="Gly residues" evidence="1">
    <location>
        <begin position="90"/>
        <end position="102"/>
    </location>
</feature>
<protein>
    <submittedName>
        <fullName evidence="2">Uncharacterized protein</fullName>
    </submittedName>
</protein>
<accession>A0A2T0AE95</accession>
<name>A0A2T0AE95_RHOTO</name>
<dbReference type="AlphaFoldDB" id="A0A2T0AE95"/>
<organism evidence="2 3">
    <name type="scientific">Rhodotorula toruloides</name>
    <name type="common">Yeast</name>
    <name type="synonym">Rhodosporidium toruloides</name>
    <dbReference type="NCBI Taxonomy" id="5286"/>
    <lineage>
        <taxon>Eukaryota</taxon>
        <taxon>Fungi</taxon>
        <taxon>Dikarya</taxon>
        <taxon>Basidiomycota</taxon>
        <taxon>Pucciniomycotina</taxon>
        <taxon>Microbotryomycetes</taxon>
        <taxon>Sporidiobolales</taxon>
        <taxon>Sporidiobolaceae</taxon>
        <taxon>Rhodotorula</taxon>
    </lineage>
</organism>
<feature type="compositionally biased region" description="Polar residues" evidence="1">
    <location>
        <begin position="1"/>
        <end position="10"/>
    </location>
</feature>
<proteinExistence type="predicted"/>
<feature type="compositionally biased region" description="Basic and acidic residues" evidence="1">
    <location>
        <begin position="16"/>
        <end position="32"/>
    </location>
</feature>
<comment type="caution">
    <text evidence="2">The sequence shown here is derived from an EMBL/GenBank/DDBJ whole genome shotgun (WGS) entry which is preliminary data.</text>
</comment>
<dbReference type="EMBL" id="LCTV02000003">
    <property type="protein sequence ID" value="PRQ76320.1"/>
    <property type="molecule type" value="Genomic_DNA"/>
</dbReference>
<evidence type="ECO:0000313" key="2">
    <source>
        <dbReference type="EMBL" id="PRQ76320.1"/>
    </source>
</evidence>